<dbReference type="GO" id="GO:0016787">
    <property type="term" value="F:hydrolase activity"/>
    <property type="evidence" value="ECO:0007669"/>
    <property type="project" value="UniProtKB-KW"/>
</dbReference>
<sequence>MKELKIILPIVIIFLVGVYFFIGNYFYNFALNANQKKDFLDGNPHLAASKTVDNELIEKNKIEDATFTHNHTANTIKISSADQLKLSARLYENKQTSHHWAIVVHGYSGNNTQMIRYIRHFYENGYNVLAPDLRGHGESEGKYIGMGWDDRKDMLLWINQIIEKDPNAEIALFGVSMGGATVMMTSGEKLPKNVKVIVEDCGYSSVIEEFTYQLDDLFHLPKFPFINAANTITKIRAGYDLNDADAVKQVAKSKTPILFIHGDNDSFVPYKMLNKVYHAAKVEKDKLIIRGAGHGEAEKVNPELYWSTLWKFVDQYI</sequence>
<dbReference type="PRINTS" id="PR00111">
    <property type="entry name" value="ABHYDROLASE"/>
</dbReference>
<dbReference type="InterPro" id="IPR022742">
    <property type="entry name" value="Hydrolase_4"/>
</dbReference>
<keyword evidence="1" id="KW-1133">Transmembrane helix</keyword>
<evidence type="ECO:0000256" key="1">
    <source>
        <dbReference type="SAM" id="Phobius"/>
    </source>
</evidence>
<dbReference type="SUPFAM" id="SSF53474">
    <property type="entry name" value="alpha/beta-Hydrolases"/>
    <property type="match status" value="1"/>
</dbReference>
<proteinExistence type="predicted"/>
<dbReference type="EMBL" id="MTLA01000463">
    <property type="protein sequence ID" value="OOP65757.1"/>
    <property type="molecule type" value="Genomic_DNA"/>
</dbReference>
<dbReference type="RefSeq" id="WP_078111445.1">
    <property type="nucleotide sequence ID" value="NZ_MTLA01000463.1"/>
</dbReference>
<dbReference type="PANTHER" id="PTHR43358:SF4">
    <property type="entry name" value="ALPHA_BETA HYDROLASE FOLD-1 DOMAIN-CONTAINING PROTEIN"/>
    <property type="match status" value="1"/>
</dbReference>
<evidence type="ECO:0000313" key="3">
    <source>
        <dbReference type="EMBL" id="OOP65757.1"/>
    </source>
</evidence>
<gene>
    <name evidence="3" type="ORF">BWZ43_24550</name>
</gene>
<reference evidence="3 4" key="1">
    <citation type="submission" date="2017-01" db="EMBL/GenBank/DDBJ databases">
        <title>Draft genome sequence of Bacillus oleronius.</title>
        <authorList>
            <person name="Allam M."/>
        </authorList>
    </citation>
    <scope>NUCLEOTIDE SEQUENCE [LARGE SCALE GENOMIC DNA]</scope>
    <source>
        <strain evidence="3 4">DSM 9356</strain>
    </source>
</reference>
<dbReference type="Proteomes" id="UP000189761">
    <property type="component" value="Unassembled WGS sequence"/>
</dbReference>
<organism evidence="3 4">
    <name type="scientific">Heyndrickxia oleronia</name>
    <dbReference type="NCBI Taxonomy" id="38875"/>
    <lineage>
        <taxon>Bacteria</taxon>
        <taxon>Bacillati</taxon>
        <taxon>Bacillota</taxon>
        <taxon>Bacilli</taxon>
        <taxon>Bacillales</taxon>
        <taxon>Bacillaceae</taxon>
        <taxon>Heyndrickxia</taxon>
    </lineage>
</organism>
<dbReference type="Gene3D" id="3.40.50.1820">
    <property type="entry name" value="alpha/beta hydrolase"/>
    <property type="match status" value="1"/>
</dbReference>
<dbReference type="Pfam" id="PF12146">
    <property type="entry name" value="Hydrolase_4"/>
    <property type="match status" value="1"/>
</dbReference>
<dbReference type="InterPro" id="IPR052920">
    <property type="entry name" value="DNA-binding_regulatory"/>
</dbReference>
<evidence type="ECO:0000259" key="2">
    <source>
        <dbReference type="Pfam" id="PF12146"/>
    </source>
</evidence>
<keyword evidence="4" id="KW-1185">Reference proteome</keyword>
<name>A0A8E2I3N8_9BACI</name>
<keyword evidence="1" id="KW-0472">Membrane</keyword>
<dbReference type="InterPro" id="IPR000073">
    <property type="entry name" value="AB_hydrolase_1"/>
</dbReference>
<dbReference type="InterPro" id="IPR029058">
    <property type="entry name" value="AB_hydrolase_fold"/>
</dbReference>
<comment type="caution">
    <text evidence="3">The sequence shown here is derived from an EMBL/GenBank/DDBJ whole genome shotgun (WGS) entry which is preliminary data.</text>
</comment>
<dbReference type="PANTHER" id="PTHR43358">
    <property type="entry name" value="ALPHA/BETA-HYDROLASE"/>
    <property type="match status" value="1"/>
</dbReference>
<accession>A0A8E2I3N8</accession>
<feature type="transmembrane region" description="Helical" evidence="1">
    <location>
        <begin position="6"/>
        <end position="27"/>
    </location>
</feature>
<feature type="domain" description="Serine aminopeptidase S33" evidence="2">
    <location>
        <begin position="102"/>
        <end position="194"/>
    </location>
</feature>
<evidence type="ECO:0000313" key="4">
    <source>
        <dbReference type="Proteomes" id="UP000189761"/>
    </source>
</evidence>
<keyword evidence="1" id="KW-0812">Transmembrane</keyword>
<dbReference type="AlphaFoldDB" id="A0A8E2I3N8"/>
<protein>
    <submittedName>
        <fullName evidence="3">Alpha/beta hydrolase</fullName>
    </submittedName>
</protein>
<keyword evidence="3" id="KW-0378">Hydrolase</keyword>